<dbReference type="Proteomes" id="UP000241158">
    <property type="component" value="Unassembled WGS sequence"/>
</dbReference>
<evidence type="ECO:0000313" key="1">
    <source>
        <dbReference type="EMBL" id="PSH54932.1"/>
    </source>
</evidence>
<reference evidence="2" key="1">
    <citation type="submission" date="2017-11" db="EMBL/GenBank/DDBJ databases">
        <authorList>
            <person name="Kuznetsova I."/>
            <person name="Sazanova A."/>
            <person name="Chirak E."/>
            <person name="Safronova V."/>
            <person name="Willems A."/>
        </authorList>
    </citation>
    <scope>NUCLEOTIDE SEQUENCE [LARGE SCALE GENOMIC DNA]</scope>
    <source>
        <strain evidence="2">PEPV15</strain>
    </source>
</reference>
<comment type="caution">
    <text evidence="1">The sequence shown here is derived from an EMBL/GenBank/DDBJ whole genome shotgun (WGS) entry which is preliminary data.</text>
</comment>
<keyword evidence="2" id="KW-1185">Reference proteome</keyword>
<proteinExistence type="predicted"/>
<accession>A0A2P7AL28</accession>
<name>A0A2P7AL28_9HYPH</name>
<evidence type="ECO:0000313" key="2">
    <source>
        <dbReference type="Proteomes" id="UP000241158"/>
    </source>
</evidence>
<dbReference type="EMBL" id="PGGN01000007">
    <property type="protein sequence ID" value="PSH54932.1"/>
    <property type="molecule type" value="Genomic_DNA"/>
</dbReference>
<protein>
    <submittedName>
        <fullName evidence="1">Uncharacterized protein</fullName>
    </submittedName>
</protein>
<organism evidence="1 2">
    <name type="scientific">Phyllobacterium endophyticum</name>
    <dbReference type="NCBI Taxonomy" id="1149773"/>
    <lineage>
        <taxon>Bacteria</taxon>
        <taxon>Pseudomonadati</taxon>
        <taxon>Pseudomonadota</taxon>
        <taxon>Alphaproteobacteria</taxon>
        <taxon>Hyphomicrobiales</taxon>
        <taxon>Phyllobacteriaceae</taxon>
        <taxon>Phyllobacterium</taxon>
    </lineage>
</organism>
<dbReference type="AlphaFoldDB" id="A0A2P7AL28"/>
<sequence length="66" mass="7937">MMMRRLALADEMYLTDKYSSVNTAVTNWPAGTAEWRYRPRQPALQCFYDNLMKFADEIVRHRKKHL</sequence>
<gene>
    <name evidence="1" type="ORF">CU100_25590</name>
</gene>